<keyword evidence="2" id="KW-1003">Cell membrane</keyword>
<comment type="subcellular location">
    <subcellularLocation>
        <location evidence="1">Cell membrane</location>
        <topology evidence="1">Multi-pass membrane protein</topology>
    </subcellularLocation>
</comment>
<evidence type="ECO:0000313" key="8">
    <source>
        <dbReference type="EMBL" id="KAK4583584.1"/>
    </source>
</evidence>
<dbReference type="EMBL" id="JAXUIC010000007">
    <property type="protein sequence ID" value="KAK4583584.1"/>
    <property type="molecule type" value="Genomic_DNA"/>
</dbReference>
<feature type="transmembrane region" description="Helical" evidence="6">
    <location>
        <begin position="73"/>
        <end position="94"/>
    </location>
</feature>
<feature type="transmembrane region" description="Helical" evidence="6">
    <location>
        <begin position="100"/>
        <end position="117"/>
    </location>
</feature>
<reference evidence="8 9" key="1">
    <citation type="journal article" date="2023" name="G3 (Bethesda)">
        <title>A haplotype-resolved chromosome-scale genome for Quercus rubra L. provides insights into the genetics of adaptive traits for red oak species.</title>
        <authorList>
            <person name="Kapoor B."/>
            <person name="Jenkins J."/>
            <person name="Schmutz J."/>
            <person name="Zhebentyayeva T."/>
            <person name="Kuelheim C."/>
            <person name="Coggeshall M."/>
            <person name="Heim C."/>
            <person name="Lasky J.R."/>
            <person name="Leites L."/>
            <person name="Islam-Faridi N."/>
            <person name="Romero-Severson J."/>
            <person name="DeLeo V.L."/>
            <person name="Lucas S.M."/>
            <person name="Lazic D."/>
            <person name="Gailing O."/>
            <person name="Carlson J."/>
            <person name="Staton M."/>
        </authorList>
    </citation>
    <scope>NUCLEOTIDE SEQUENCE [LARGE SCALE GENOMIC DNA]</scope>
    <source>
        <strain evidence="8">Pseudo-F2</strain>
    </source>
</reference>
<dbReference type="AlphaFoldDB" id="A0AAN7IN76"/>
<evidence type="ECO:0000256" key="2">
    <source>
        <dbReference type="ARBA" id="ARBA00022475"/>
    </source>
</evidence>
<keyword evidence="3 6" id="KW-0812">Transmembrane</keyword>
<evidence type="ECO:0000256" key="1">
    <source>
        <dbReference type="ARBA" id="ARBA00004651"/>
    </source>
</evidence>
<evidence type="ECO:0000256" key="3">
    <source>
        <dbReference type="ARBA" id="ARBA00022692"/>
    </source>
</evidence>
<keyword evidence="5 6" id="KW-0472">Membrane</keyword>
<gene>
    <name evidence="8" type="ORF">RGQ29_026352</name>
</gene>
<comment type="caution">
    <text evidence="8">The sequence shown here is derived from an EMBL/GenBank/DDBJ whole genome shotgun (WGS) entry which is preliminary data.</text>
</comment>
<feature type="domain" description="Integral membrane bound transporter" evidence="7">
    <location>
        <begin position="424"/>
        <end position="550"/>
    </location>
</feature>
<dbReference type="Proteomes" id="UP001324115">
    <property type="component" value="Unassembled WGS sequence"/>
</dbReference>
<keyword evidence="9" id="KW-1185">Reference proteome</keyword>
<dbReference type="InterPro" id="IPR049453">
    <property type="entry name" value="Memb_transporter_dom"/>
</dbReference>
<dbReference type="PANTHER" id="PTHR30509">
    <property type="entry name" value="P-HYDROXYBENZOIC ACID EFFLUX PUMP SUBUNIT-RELATED"/>
    <property type="match status" value="1"/>
</dbReference>
<proteinExistence type="predicted"/>
<feature type="transmembrane region" description="Helical" evidence="6">
    <location>
        <begin position="156"/>
        <end position="175"/>
    </location>
</feature>
<evidence type="ECO:0000256" key="6">
    <source>
        <dbReference type="SAM" id="Phobius"/>
    </source>
</evidence>
<dbReference type="GO" id="GO:0005886">
    <property type="term" value="C:plasma membrane"/>
    <property type="evidence" value="ECO:0007669"/>
    <property type="project" value="UniProtKB-SubCell"/>
</dbReference>
<evidence type="ECO:0000256" key="4">
    <source>
        <dbReference type="ARBA" id="ARBA00022989"/>
    </source>
</evidence>
<keyword evidence="4 6" id="KW-1133">Transmembrane helix</keyword>
<sequence>MSSTEPRTDRTRAVWRVRLGSALRTILACTIVGCTTLYSPASVKHFLRYPAFSYVTTILIVSDATLGDALRGCWHALFATIQALLPSMLCLWVIGPARFTNELAALAVATNAFLVALPESTHLMCKRIAFGQIVIVYVGAAINGAKARAITHPIHVASGTALGVLASLLAMLLPYPHLAFYELRKTCQLYAENAFERLNYFIDAISAQDNTTARDLISQVMSLSKAGAKLLQSIRKNMDVMQWERPQTKFLKTRYINPGEKLQHMELPIRGMGMALNCSTASSCIGSMMDEELREVLRSLKVQIGQKFERAKCSMPFDATITLLETKEQFLDVYLWKFRNISITQENLSAYFFLYSLELLLDDLPIAQVPEFALEYTQNIDTEEYSDSQNQAMGSFNRTWSTLDIFPTSQSLVFAFKCSLSLGLAVLFGLMYNKENGYCSGLTIAISFVTGRQATFTVANARAQGTAMGSVYGILCCYIFQRFEDLRFLAMLPWIIFTNFLMHSRMYGQAGGISAVIGALSILGRTNYTSPSEFAIARISEACIGLICFLIDLGALQDWINTIVLCSNQKNMPASTLQALREKQNKLKTHFNDLEKFISEAESLSKMLDLTSFVTYKIAFLSQVSKIFALDFNELQERMNEDLELFKGRVGSSLKHLEKATSIMSLAALEKELPKKVMSQDTELGNSPNVNAFRLFGTDEEEVENIMSSFLRHLNEEADKIYAKAIEEKLKSKIVLCLTGLSFCIGCLIRETMEIEKEVKELVKWENPTNHVNLNEISCKVNALHT</sequence>
<evidence type="ECO:0000313" key="9">
    <source>
        <dbReference type="Proteomes" id="UP001324115"/>
    </source>
</evidence>
<dbReference type="PANTHER" id="PTHR30509:SF34">
    <property type="entry name" value="F3L24.34 PROTEIN"/>
    <property type="match status" value="1"/>
</dbReference>
<organism evidence="8 9">
    <name type="scientific">Quercus rubra</name>
    <name type="common">Northern red oak</name>
    <name type="synonym">Quercus borealis</name>
    <dbReference type="NCBI Taxonomy" id="3512"/>
    <lineage>
        <taxon>Eukaryota</taxon>
        <taxon>Viridiplantae</taxon>
        <taxon>Streptophyta</taxon>
        <taxon>Embryophyta</taxon>
        <taxon>Tracheophyta</taxon>
        <taxon>Spermatophyta</taxon>
        <taxon>Magnoliopsida</taxon>
        <taxon>eudicotyledons</taxon>
        <taxon>Gunneridae</taxon>
        <taxon>Pentapetalae</taxon>
        <taxon>rosids</taxon>
        <taxon>fabids</taxon>
        <taxon>Fagales</taxon>
        <taxon>Fagaceae</taxon>
        <taxon>Quercus</taxon>
    </lineage>
</organism>
<dbReference type="Pfam" id="PF13515">
    <property type="entry name" value="FUSC_2"/>
    <property type="match status" value="1"/>
</dbReference>
<protein>
    <recommendedName>
        <fullName evidence="7">Integral membrane bound transporter domain-containing protein</fullName>
    </recommendedName>
</protein>
<name>A0AAN7IN76_QUERU</name>
<evidence type="ECO:0000256" key="5">
    <source>
        <dbReference type="ARBA" id="ARBA00023136"/>
    </source>
</evidence>
<feature type="transmembrane region" description="Helical" evidence="6">
    <location>
        <begin position="129"/>
        <end position="150"/>
    </location>
</feature>
<feature type="transmembrane region" description="Helical" evidence="6">
    <location>
        <begin position="21"/>
        <end position="41"/>
    </location>
</feature>
<accession>A0AAN7IN76</accession>
<evidence type="ECO:0000259" key="7">
    <source>
        <dbReference type="Pfam" id="PF13515"/>
    </source>
</evidence>